<dbReference type="PANTHER" id="PTHR22925:SF3">
    <property type="entry name" value="GLYCOSYL HYDROLASE FAMILY PROTEIN 43"/>
    <property type="match status" value="1"/>
</dbReference>
<evidence type="ECO:0000256" key="2">
    <source>
        <dbReference type="ARBA" id="ARBA00022801"/>
    </source>
</evidence>
<dbReference type="InterPro" id="IPR006710">
    <property type="entry name" value="Glyco_hydro_43"/>
</dbReference>
<dbReference type="Pfam" id="PF04616">
    <property type="entry name" value="Glyco_hydro_43"/>
    <property type="match status" value="1"/>
</dbReference>
<dbReference type="EMBL" id="JAUJFL010000001">
    <property type="protein sequence ID" value="KAK2615528.1"/>
    <property type="molecule type" value="Genomic_DNA"/>
</dbReference>
<dbReference type="SUPFAM" id="SSF75005">
    <property type="entry name" value="Arabinanase/levansucrase/invertase"/>
    <property type="match status" value="1"/>
</dbReference>
<accession>A0AAD9WA81</accession>
<feature type="signal peptide" evidence="5">
    <location>
        <begin position="1"/>
        <end position="24"/>
    </location>
</feature>
<comment type="similarity">
    <text evidence="1 4">Belongs to the glycosyl hydrolase 43 family.</text>
</comment>
<dbReference type="GO" id="GO:0005975">
    <property type="term" value="P:carbohydrate metabolic process"/>
    <property type="evidence" value="ECO:0007669"/>
    <property type="project" value="InterPro"/>
</dbReference>
<comment type="caution">
    <text evidence="6">The sequence shown here is derived from an EMBL/GenBank/DDBJ whole genome shotgun (WGS) entry which is preliminary data.</text>
</comment>
<dbReference type="PANTHER" id="PTHR22925">
    <property type="entry name" value="GLYCOSYL HYDROLASE 43 FAMILY MEMBER"/>
    <property type="match status" value="1"/>
</dbReference>
<reference evidence="6" key="1">
    <citation type="submission" date="2023-06" db="EMBL/GenBank/DDBJ databases">
        <authorList>
            <person name="Noh H."/>
        </authorList>
    </citation>
    <scope>NUCLEOTIDE SEQUENCE</scope>
    <source>
        <strain evidence="6">DUCC20226</strain>
    </source>
</reference>
<evidence type="ECO:0000256" key="5">
    <source>
        <dbReference type="SAM" id="SignalP"/>
    </source>
</evidence>
<dbReference type="GO" id="GO:0004553">
    <property type="term" value="F:hydrolase activity, hydrolyzing O-glycosyl compounds"/>
    <property type="evidence" value="ECO:0007669"/>
    <property type="project" value="InterPro"/>
</dbReference>
<keyword evidence="2 4" id="KW-0378">Hydrolase</keyword>
<dbReference type="InterPro" id="IPR023296">
    <property type="entry name" value="Glyco_hydro_beta-prop_sf"/>
</dbReference>
<dbReference type="AlphaFoldDB" id="A0AAD9WA81"/>
<organism evidence="6 7">
    <name type="scientific">Phomopsis amygdali</name>
    <name type="common">Fusicoccum amygdali</name>
    <dbReference type="NCBI Taxonomy" id="1214568"/>
    <lineage>
        <taxon>Eukaryota</taxon>
        <taxon>Fungi</taxon>
        <taxon>Dikarya</taxon>
        <taxon>Ascomycota</taxon>
        <taxon>Pezizomycotina</taxon>
        <taxon>Sordariomycetes</taxon>
        <taxon>Sordariomycetidae</taxon>
        <taxon>Diaporthales</taxon>
        <taxon>Diaporthaceae</taxon>
        <taxon>Diaporthe</taxon>
    </lineage>
</organism>
<evidence type="ECO:0000256" key="1">
    <source>
        <dbReference type="ARBA" id="ARBA00009865"/>
    </source>
</evidence>
<evidence type="ECO:0000256" key="3">
    <source>
        <dbReference type="ARBA" id="ARBA00023295"/>
    </source>
</evidence>
<dbReference type="Proteomes" id="UP001265746">
    <property type="component" value="Unassembled WGS sequence"/>
</dbReference>
<sequence>MAQRMWTSFVKALLLTSITRVVRAATPGNITLNTSNRFLFDVDGNHISAYALKIDNFENRYYAYGLDFTTGTGLDRPLVCYSSVDLINWKSEGILSDVTGGRPHILFDPTSQKYVLWSNPSTGYEIATSSAPNSPFSTDGLGLAALDPQLSGLQPADFTVETIDGKGYLVWSALNFRDTRAGSLWPPLFQTLHISPLTEDFLNTTQTSTNVSSAEFDLLDQEAESPDLFVRNGIYYVVASNTCGFCDGSVGLVYRSESIDGPWERDIVSAYTCGAQVEGVLPLTDPITNETTFVWHATSVPGGPRVSFSGHFFQPLQFNDDGSVQDLDCTPGAQFTIPLTLGDGDPDSGALTTATDLSPRFADYHTVCDSDLFQTVIQTWTNSKAGSLTSVSVNIAAGGQATGILVKVFRFSNVTDLQAPSAVFPHIPSTITDVVSTHSYKFEELGSATFNASQIGTSFKAMSVPINATVAQGDQLGFYIGEPAAASAEGSTNLIPYCHLEYNIGAPNGSETPAGQLTFEQRGGQNSFRGLDGTTSPIQARSGKGVKFFATVN</sequence>
<keyword evidence="3 4" id="KW-0326">Glycosidase</keyword>
<name>A0AAD9WA81_PHOAM</name>
<evidence type="ECO:0000313" key="7">
    <source>
        <dbReference type="Proteomes" id="UP001265746"/>
    </source>
</evidence>
<keyword evidence="5" id="KW-0732">Signal</keyword>
<gene>
    <name evidence="6" type="ORF">N8I77_002275</name>
</gene>
<evidence type="ECO:0000256" key="4">
    <source>
        <dbReference type="RuleBase" id="RU361187"/>
    </source>
</evidence>
<keyword evidence="7" id="KW-1185">Reference proteome</keyword>
<evidence type="ECO:0000313" key="6">
    <source>
        <dbReference type="EMBL" id="KAK2615528.1"/>
    </source>
</evidence>
<feature type="chain" id="PRO_5042051629" evidence="5">
    <location>
        <begin position="25"/>
        <end position="553"/>
    </location>
</feature>
<proteinExistence type="inferred from homology"/>
<dbReference type="Gene3D" id="2.115.10.20">
    <property type="entry name" value="Glycosyl hydrolase domain, family 43"/>
    <property type="match status" value="1"/>
</dbReference>
<protein>
    <submittedName>
        <fullName evidence="6">Uncharacterized protein</fullName>
    </submittedName>
</protein>